<evidence type="ECO:0000313" key="3">
    <source>
        <dbReference type="Proteomes" id="UP000267029"/>
    </source>
</evidence>
<dbReference type="EMBL" id="UXSR01005242">
    <property type="protein sequence ID" value="VDD80204.1"/>
    <property type="molecule type" value="Genomic_DNA"/>
</dbReference>
<organism evidence="2 3">
    <name type="scientific">Mesocestoides corti</name>
    <name type="common">Flatworm</name>
    <dbReference type="NCBI Taxonomy" id="53468"/>
    <lineage>
        <taxon>Eukaryota</taxon>
        <taxon>Metazoa</taxon>
        <taxon>Spiralia</taxon>
        <taxon>Lophotrochozoa</taxon>
        <taxon>Platyhelminthes</taxon>
        <taxon>Cestoda</taxon>
        <taxon>Eucestoda</taxon>
        <taxon>Cyclophyllidea</taxon>
        <taxon>Mesocestoididae</taxon>
        <taxon>Mesocestoides</taxon>
    </lineage>
</organism>
<name>A0A3P6H148_MESCO</name>
<accession>A0A3P6H148</accession>
<feature type="region of interest" description="Disordered" evidence="1">
    <location>
        <begin position="207"/>
        <end position="278"/>
    </location>
</feature>
<dbReference type="AlphaFoldDB" id="A0A3P6H148"/>
<feature type="compositionally biased region" description="Polar residues" evidence="1">
    <location>
        <begin position="210"/>
        <end position="227"/>
    </location>
</feature>
<proteinExistence type="predicted"/>
<dbReference type="Proteomes" id="UP000267029">
    <property type="component" value="Unassembled WGS sequence"/>
</dbReference>
<feature type="compositionally biased region" description="Polar residues" evidence="1">
    <location>
        <begin position="244"/>
        <end position="260"/>
    </location>
</feature>
<gene>
    <name evidence="2" type="ORF">MCOS_LOCUS6207</name>
</gene>
<reference evidence="2 3" key="1">
    <citation type="submission" date="2018-10" db="EMBL/GenBank/DDBJ databases">
        <authorList>
            <consortium name="Pathogen Informatics"/>
        </authorList>
    </citation>
    <scope>NUCLEOTIDE SEQUENCE [LARGE SCALE GENOMIC DNA]</scope>
</reference>
<keyword evidence="3" id="KW-1185">Reference proteome</keyword>
<protein>
    <submittedName>
        <fullName evidence="2">Uncharacterized protein</fullName>
    </submittedName>
</protein>
<sequence>MNAKKWSPSDWFFHNTSLSNPFNLLLGLSDICGNVDELRKSLPHVDLETGLKNRDFNKTLLSWDADTAAPISNSGKTTPRGSSNLGNVFLVSFNDRNIITGESCTDFDISEEMKPVGPRRRSDAGKNTITGENCSTYDVNVENAKTGRARVRARSESKRINPLSGENVSAFTISKEEKKRPTKPYVYTNAVTGENCQSYKITPIERNVTARPNTAPSNPLLGENTQHYKYRVGEKEKSVKSRDISSPLTGPGSRGTTYSISVEERRRQPSTANSTRNVLTGENCSTYQICQEMRSERKSSAPPTPRGIQPSYCNPRLVPFSGCL</sequence>
<feature type="compositionally biased region" description="Polar residues" evidence="1">
    <location>
        <begin position="269"/>
        <end position="278"/>
    </location>
</feature>
<evidence type="ECO:0000256" key="1">
    <source>
        <dbReference type="SAM" id="MobiDB-lite"/>
    </source>
</evidence>
<dbReference type="OrthoDB" id="6221274at2759"/>
<feature type="compositionally biased region" description="Basic and acidic residues" evidence="1">
    <location>
        <begin position="231"/>
        <end position="243"/>
    </location>
</feature>
<evidence type="ECO:0000313" key="2">
    <source>
        <dbReference type="EMBL" id="VDD80204.1"/>
    </source>
</evidence>